<dbReference type="Ensembl" id="ENSPTXT00000006884.1">
    <property type="protein sequence ID" value="ENSPTXP00000006662.1"/>
    <property type="gene ID" value="ENSPTXG00000004838.1"/>
</dbReference>
<dbReference type="FunFam" id="3.40.850.10:FF:000029">
    <property type="entry name" value="Kinesin-like protein KIF17"/>
    <property type="match status" value="1"/>
</dbReference>
<keyword evidence="5 11" id="KW-0067">ATP-binding</keyword>
<dbReference type="InterPro" id="IPR027417">
    <property type="entry name" value="P-loop_NTPase"/>
</dbReference>
<evidence type="ECO:0000256" key="9">
    <source>
        <dbReference type="ARBA" id="ARBA00059114"/>
    </source>
</evidence>
<evidence type="ECO:0000313" key="16">
    <source>
        <dbReference type="Ensembl" id="ENSPTXP00000006662.1"/>
    </source>
</evidence>
<dbReference type="Gene3D" id="3.40.850.10">
    <property type="entry name" value="Kinesin motor domain"/>
    <property type="match status" value="1"/>
</dbReference>
<evidence type="ECO:0000313" key="17">
    <source>
        <dbReference type="Proteomes" id="UP000472273"/>
    </source>
</evidence>
<keyword evidence="17" id="KW-1185">Reference proteome</keyword>
<dbReference type="GO" id="GO:0003777">
    <property type="term" value="F:microtubule motor activity"/>
    <property type="evidence" value="ECO:0007669"/>
    <property type="project" value="InterPro"/>
</dbReference>
<comment type="subunit">
    <text evidence="10">Homodimer. Interacts with APBA1 (via PDZ domain); the interaction is direct and is required for association of KIF17 with the cargo that is to be transported. Interacts with IFT B complex components IFT52 and IFT57. Interacts with IFT70B. Interacts with PIWIL1. Interacts with TBATA.</text>
</comment>
<protein>
    <recommendedName>
        <fullName evidence="12">Kinesin-like protein</fullName>
    </recommendedName>
</protein>
<evidence type="ECO:0000256" key="11">
    <source>
        <dbReference type="PROSITE-ProRule" id="PRU00283"/>
    </source>
</evidence>
<dbReference type="Proteomes" id="UP000472273">
    <property type="component" value="Unplaced"/>
</dbReference>
<evidence type="ECO:0000256" key="8">
    <source>
        <dbReference type="ARBA" id="ARBA00023212"/>
    </source>
</evidence>
<evidence type="ECO:0000256" key="2">
    <source>
        <dbReference type="ARBA" id="ARBA00022490"/>
    </source>
</evidence>
<comment type="similarity">
    <text evidence="11 12">Belongs to the TRAFAC class myosin-kinesin ATPase superfamily. Kinesin family.</text>
</comment>
<feature type="domain" description="Kinesin motor" evidence="15">
    <location>
        <begin position="5"/>
        <end position="335"/>
    </location>
</feature>
<dbReference type="GeneTree" id="ENSGT00940000158776"/>
<evidence type="ECO:0000256" key="12">
    <source>
        <dbReference type="RuleBase" id="RU000394"/>
    </source>
</evidence>
<dbReference type="PRINTS" id="PR00380">
    <property type="entry name" value="KINESINHEAVY"/>
</dbReference>
<dbReference type="SMART" id="SM00129">
    <property type="entry name" value="KISc"/>
    <property type="match status" value="1"/>
</dbReference>
<dbReference type="AlphaFoldDB" id="A0A670YB54"/>
<dbReference type="GO" id="GO:0005524">
    <property type="term" value="F:ATP binding"/>
    <property type="evidence" value="ECO:0007669"/>
    <property type="project" value="UniProtKB-UniRule"/>
</dbReference>
<feature type="coiled-coil region" evidence="13">
    <location>
        <begin position="484"/>
        <end position="562"/>
    </location>
</feature>
<dbReference type="GO" id="GO:0008017">
    <property type="term" value="F:microtubule binding"/>
    <property type="evidence" value="ECO:0007669"/>
    <property type="project" value="InterPro"/>
</dbReference>
<reference evidence="16" key="1">
    <citation type="submission" date="2025-08" db="UniProtKB">
        <authorList>
            <consortium name="Ensembl"/>
        </authorList>
    </citation>
    <scope>IDENTIFICATION</scope>
</reference>
<evidence type="ECO:0000256" key="3">
    <source>
        <dbReference type="ARBA" id="ARBA00022701"/>
    </source>
</evidence>
<dbReference type="InterPro" id="IPR019821">
    <property type="entry name" value="Kinesin_motor_CS"/>
</dbReference>
<accession>A0A670YB54</accession>
<dbReference type="InterPro" id="IPR036961">
    <property type="entry name" value="Kinesin_motor_dom_sf"/>
</dbReference>
<evidence type="ECO:0000256" key="1">
    <source>
        <dbReference type="ARBA" id="ARBA00004245"/>
    </source>
</evidence>
<dbReference type="GO" id="GO:0005874">
    <property type="term" value="C:microtubule"/>
    <property type="evidence" value="ECO:0007669"/>
    <property type="project" value="UniProtKB-KW"/>
</dbReference>
<dbReference type="PROSITE" id="PS50067">
    <property type="entry name" value="KINESIN_MOTOR_2"/>
    <property type="match status" value="1"/>
</dbReference>
<evidence type="ECO:0000256" key="5">
    <source>
        <dbReference type="ARBA" id="ARBA00022840"/>
    </source>
</evidence>
<organism evidence="16 17">
    <name type="scientific">Pseudonaja textilis</name>
    <name type="common">Eastern brown snake</name>
    <dbReference type="NCBI Taxonomy" id="8673"/>
    <lineage>
        <taxon>Eukaryota</taxon>
        <taxon>Metazoa</taxon>
        <taxon>Chordata</taxon>
        <taxon>Craniata</taxon>
        <taxon>Vertebrata</taxon>
        <taxon>Euteleostomi</taxon>
        <taxon>Lepidosauria</taxon>
        <taxon>Squamata</taxon>
        <taxon>Bifurcata</taxon>
        <taxon>Unidentata</taxon>
        <taxon>Episquamata</taxon>
        <taxon>Toxicofera</taxon>
        <taxon>Serpentes</taxon>
        <taxon>Colubroidea</taxon>
        <taxon>Elapidae</taxon>
        <taxon>Hydrophiinae</taxon>
        <taxon>Pseudonaja</taxon>
    </lineage>
</organism>
<proteinExistence type="inferred from homology"/>
<evidence type="ECO:0000259" key="15">
    <source>
        <dbReference type="PROSITE" id="PS50067"/>
    </source>
</evidence>
<dbReference type="InterPro" id="IPR001752">
    <property type="entry name" value="Kinesin_motor_dom"/>
</dbReference>
<keyword evidence="4 11" id="KW-0547">Nucleotide-binding</keyword>
<sequence length="656" mass="74738">MASEAVKVIVRCRPLNEREKQLGCKVVINMDSARGQCFIQNPAAEDDPPKQFTFDGAYYLNHNTEQIYNEIAYPVIEGVTEGYNGTIFAYGQTGSGKSFTMQGILDPPSQKGIIPRAFEHLFESVQCAENTKFLVRASYLEIYNEEIRDLLGPNTKQKLELKEHPEKGVYVKGLSQHTVHSITQCERIMETGWKNRAVGYTLMNKDSSRSHSIFTINMEIYVVDERGQDHLRASKLNLVDLAGSERQSKTGAVGERLKEATKINLSLSALGNVISALADGRCRHVPYRDSKLTRVLQDSLGGNTKTLMVACLSPADNNYDETLSSLRYAHRAKNIRNKPRINEDPKDALLREYQEEIKHLKAILAQQINLNNLQAECPHLLPPEAIQPEDKLELAPEFQPDVEKEKQLIREVSWPCFLVQEGNSMLKSQMSGVLNRPFVVGGSPSLEMFLKDMPKVKMTLWPPRLQMLEQQVVGGEQAKNKDLKEKHTRRKKIADERKQQLLEALRKSDEDSSDWVLLNVYDSIQEEVRAKSRLLEKIKEKLRAAETEIKDLQSEFELERIDYLATIRRQERELLLFQQLLDQVQPLIRRDCSYSNFDKIKRESTWDEESSCWKIPEPVTQKTSLPIMDGPKITDKAHTHTTTNPAGAEPSLHAKA</sequence>
<evidence type="ECO:0000256" key="4">
    <source>
        <dbReference type="ARBA" id="ARBA00022741"/>
    </source>
</evidence>
<keyword evidence="8" id="KW-0206">Cytoskeleton</keyword>
<feature type="region of interest" description="Disordered" evidence="14">
    <location>
        <begin position="622"/>
        <end position="656"/>
    </location>
</feature>
<evidence type="ECO:0000256" key="10">
    <source>
        <dbReference type="ARBA" id="ARBA00062719"/>
    </source>
</evidence>
<keyword evidence="6 13" id="KW-0175">Coiled coil</keyword>
<dbReference type="PROSITE" id="PS00411">
    <property type="entry name" value="KINESIN_MOTOR_1"/>
    <property type="match status" value="1"/>
</dbReference>
<feature type="binding site" evidence="11">
    <location>
        <begin position="91"/>
        <end position="98"/>
    </location>
    <ligand>
        <name>ATP</name>
        <dbReference type="ChEBI" id="CHEBI:30616"/>
    </ligand>
</feature>
<dbReference type="Pfam" id="PF00225">
    <property type="entry name" value="Kinesin"/>
    <property type="match status" value="1"/>
</dbReference>
<dbReference type="GO" id="GO:0007018">
    <property type="term" value="P:microtubule-based movement"/>
    <property type="evidence" value="ECO:0007669"/>
    <property type="project" value="InterPro"/>
</dbReference>
<evidence type="ECO:0000256" key="14">
    <source>
        <dbReference type="SAM" id="MobiDB-lite"/>
    </source>
</evidence>
<name>A0A670YB54_PSETE</name>
<reference evidence="16" key="2">
    <citation type="submission" date="2025-09" db="UniProtKB">
        <authorList>
            <consortium name="Ensembl"/>
        </authorList>
    </citation>
    <scope>IDENTIFICATION</scope>
</reference>
<dbReference type="PANTHER" id="PTHR47969">
    <property type="entry name" value="CHROMOSOME-ASSOCIATED KINESIN KIF4A-RELATED"/>
    <property type="match status" value="1"/>
</dbReference>
<evidence type="ECO:0000256" key="7">
    <source>
        <dbReference type="ARBA" id="ARBA00023175"/>
    </source>
</evidence>
<dbReference type="SUPFAM" id="SSF52540">
    <property type="entry name" value="P-loop containing nucleoside triphosphate hydrolases"/>
    <property type="match status" value="1"/>
</dbReference>
<keyword evidence="2" id="KW-0963">Cytoplasm</keyword>
<keyword evidence="3 12" id="KW-0493">Microtubule</keyword>
<dbReference type="PANTHER" id="PTHR47969:SF21">
    <property type="entry name" value="KINESIN-LIKE PROTEIN"/>
    <property type="match status" value="1"/>
</dbReference>
<keyword evidence="7 11" id="KW-0505">Motor protein</keyword>
<dbReference type="InterPro" id="IPR027640">
    <property type="entry name" value="Kinesin-like_fam"/>
</dbReference>
<comment type="subcellular location">
    <subcellularLocation>
        <location evidence="1">Cytoplasm</location>
        <location evidence="1">Cytoskeleton</location>
    </subcellularLocation>
</comment>
<evidence type="ECO:0000256" key="13">
    <source>
        <dbReference type="SAM" id="Coils"/>
    </source>
</evidence>
<comment type="function">
    <text evidence="9">Dendrite-specific motor protein which, in association with the Apba1-containing complex (LIN-10-LIN-2-LIN-7 complex), transports vesicles containing N-methyl-D-aspartate (NMDA) receptor subunit NR2B along microtubules.</text>
</comment>
<evidence type="ECO:0000256" key="6">
    <source>
        <dbReference type="ARBA" id="ARBA00023054"/>
    </source>
</evidence>
<gene>
    <name evidence="16" type="primary">KIF17</name>
</gene>